<evidence type="ECO:0000259" key="4">
    <source>
        <dbReference type="Pfam" id="PF16322"/>
    </source>
</evidence>
<sequence length="152" mass="17237">WISKINSSLRLRKRRALLEQKQKKKRQEPLMVQSNVDSRTRTRRMKHSEEQAPLVESYLNSNSSTIYHGIDGPAAFQDDVQKIGGQVQILTVGQSSHDEDDGEKTASGQQQQSKQDLRTAMQKKGMYDLGDRLCMYAFMHLSFPSGAVISSH</sequence>
<evidence type="ECO:0000256" key="2">
    <source>
        <dbReference type="ARBA" id="ARBA00022490"/>
    </source>
</evidence>
<evidence type="ECO:0000313" key="5">
    <source>
        <dbReference type="Ensembl" id="ENSACOP00000003601.1"/>
    </source>
</evidence>
<proteinExistence type="predicted"/>
<accession>A0A8B9F4Q7</accession>
<dbReference type="Proteomes" id="UP000694522">
    <property type="component" value="Unplaced"/>
</dbReference>
<organism evidence="5 6">
    <name type="scientific">Amazona collaria</name>
    <name type="common">yellow-billed parrot</name>
    <dbReference type="NCBI Taxonomy" id="241587"/>
    <lineage>
        <taxon>Eukaryota</taxon>
        <taxon>Metazoa</taxon>
        <taxon>Chordata</taxon>
        <taxon>Craniata</taxon>
        <taxon>Vertebrata</taxon>
        <taxon>Euteleostomi</taxon>
        <taxon>Archelosauria</taxon>
        <taxon>Archosauria</taxon>
        <taxon>Dinosauria</taxon>
        <taxon>Saurischia</taxon>
        <taxon>Theropoda</taxon>
        <taxon>Coelurosauria</taxon>
        <taxon>Aves</taxon>
        <taxon>Neognathae</taxon>
        <taxon>Neoaves</taxon>
        <taxon>Telluraves</taxon>
        <taxon>Australaves</taxon>
        <taxon>Psittaciformes</taxon>
        <taxon>Psittacidae</taxon>
        <taxon>Amazona</taxon>
    </lineage>
</organism>
<dbReference type="Pfam" id="PF16322">
    <property type="entry name" value="Tub_N"/>
    <property type="match status" value="2"/>
</dbReference>
<feature type="region of interest" description="Disordered" evidence="3">
    <location>
        <begin position="92"/>
        <end position="119"/>
    </location>
</feature>
<dbReference type="Ensembl" id="ENSACOT00000006234.1">
    <property type="protein sequence ID" value="ENSACOP00000006020.1"/>
    <property type="gene ID" value="ENSACOG00000004177.1"/>
</dbReference>
<keyword evidence="6" id="KW-1185">Reference proteome</keyword>
<keyword evidence="2" id="KW-0963">Cytoplasm</keyword>
<comment type="subcellular location">
    <subcellularLocation>
        <location evidence="1">Cytoplasm</location>
    </subcellularLocation>
</comment>
<feature type="domain" description="Tubby N-terminal" evidence="4">
    <location>
        <begin position="69"/>
        <end position="126"/>
    </location>
</feature>
<evidence type="ECO:0000256" key="3">
    <source>
        <dbReference type="SAM" id="MobiDB-lite"/>
    </source>
</evidence>
<protein>
    <recommendedName>
        <fullName evidence="4">Tubby N-terminal domain-containing protein</fullName>
    </recommendedName>
</protein>
<evidence type="ECO:0000313" key="6">
    <source>
        <dbReference type="Proteomes" id="UP000694522"/>
    </source>
</evidence>
<feature type="domain" description="Tubby N-terminal" evidence="4">
    <location>
        <begin position="14"/>
        <end position="68"/>
    </location>
</feature>
<feature type="region of interest" description="Disordered" evidence="3">
    <location>
        <begin position="21"/>
        <end position="51"/>
    </location>
</feature>
<dbReference type="GO" id="GO:0005737">
    <property type="term" value="C:cytoplasm"/>
    <property type="evidence" value="ECO:0007669"/>
    <property type="project" value="UniProtKB-SubCell"/>
</dbReference>
<evidence type="ECO:0000256" key="1">
    <source>
        <dbReference type="ARBA" id="ARBA00004496"/>
    </source>
</evidence>
<reference evidence="5" key="1">
    <citation type="submission" date="2025-05" db="UniProtKB">
        <authorList>
            <consortium name="Ensembl"/>
        </authorList>
    </citation>
    <scope>IDENTIFICATION</scope>
</reference>
<dbReference type="PRINTS" id="PR01574">
    <property type="entry name" value="TUBBYPROTEIN"/>
</dbReference>
<dbReference type="AlphaFoldDB" id="A0A8B9F4Q7"/>
<name>A0A8B9F4Q7_9PSIT</name>
<dbReference type="InterPro" id="IPR005398">
    <property type="entry name" value="Tubby_N"/>
</dbReference>
<dbReference type="Ensembl" id="ENSACOT00000003734.1">
    <property type="protein sequence ID" value="ENSACOP00000003601.1"/>
    <property type="gene ID" value="ENSACOG00000002448.1"/>
</dbReference>